<dbReference type="Proteomes" id="UP000201068">
    <property type="component" value="Segment"/>
</dbReference>
<proteinExistence type="predicted"/>
<dbReference type="EMBL" id="KJ013302">
    <property type="protein sequence ID" value="AIB53752.1"/>
    <property type="molecule type" value="Genomic_DNA"/>
</dbReference>
<accession>A0A060GLC9</accession>
<keyword evidence="2" id="KW-1185">Reference proteome</keyword>
<evidence type="ECO:0000313" key="2">
    <source>
        <dbReference type="Proteomes" id="UP000201068"/>
    </source>
</evidence>
<name>A0A060GLC9_9VIRU</name>
<sequence length="153" mass="17586">MADAGGSGGAGNLPNRNRRHKLFIHIEDGRQRIPHTTFRDCDGQLVCPEVTAQLYCPRLTRGSTEREGVSFQEHEEHRCRMASIKDAEYQKFLVQAATVDTIFRKELEATRRCAGGRDNAYRDQLPVMEERQRLMTRISELTARLNELVDYSF</sequence>
<evidence type="ECO:0000313" key="1">
    <source>
        <dbReference type="EMBL" id="AIB53752.1"/>
    </source>
</evidence>
<organism evidence="1 2">
    <name type="scientific">Pagoda yellow mosaic associated virus</name>
    <dbReference type="NCBI Taxonomy" id="1505530"/>
    <lineage>
        <taxon>Viruses</taxon>
        <taxon>Riboviria</taxon>
        <taxon>Pararnavirae</taxon>
        <taxon>Artverviricota</taxon>
        <taxon>Revtraviricetes</taxon>
        <taxon>Ortervirales</taxon>
        <taxon>Caulimoviridae</taxon>
        <taxon>Badnavirus</taxon>
        <taxon>Badnavirus tessellostyphnolobii</taxon>
    </lineage>
</organism>
<dbReference type="OrthoDB" id="31910at10239"/>
<dbReference type="KEGG" id="vg:19593537"/>
<dbReference type="RefSeq" id="YP_009041483.1">
    <property type="nucleotide sequence ID" value="NC_024301.1"/>
</dbReference>
<dbReference type="GeneID" id="19593537"/>
<reference evidence="1 2" key="1">
    <citation type="journal article" date="2014" name="Virus Res.">
        <title>Characterization of complete genome and small RNA profile of Pagoda yellow mosaic associated virus, a novel badnavirus in China.</title>
        <authorList>
            <person name="Wang Y."/>
            <person name="Cheng X."/>
            <person name="Wu X."/>
            <person name="Wang A."/>
            <person name="Wu X."/>
        </authorList>
    </citation>
    <scope>NUCLEOTIDE SEQUENCE [LARGE SCALE GENOMIC DNA]</scope>
    <source>
        <strain evidence="2">pymav-01</strain>
    </source>
</reference>
<protein>
    <submittedName>
        <fullName evidence="1">Uncharacterized protein</fullName>
    </submittedName>
</protein>